<protein>
    <recommendedName>
        <fullName evidence="4">Secreted protein</fullName>
    </recommendedName>
</protein>
<reference evidence="2 3" key="1">
    <citation type="submission" date="2014-04" db="EMBL/GenBank/DDBJ databases">
        <authorList>
            <consortium name="DOE Joint Genome Institute"/>
            <person name="Kuo A."/>
            <person name="Kohler A."/>
            <person name="Nagy L.G."/>
            <person name="Floudas D."/>
            <person name="Copeland A."/>
            <person name="Barry K.W."/>
            <person name="Cichocki N."/>
            <person name="Veneault-Fourrey C."/>
            <person name="LaButti K."/>
            <person name="Lindquist E.A."/>
            <person name="Lipzen A."/>
            <person name="Lundell T."/>
            <person name="Morin E."/>
            <person name="Murat C."/>
            <person name="Sun H."/>
            <person name="Tunlid A."/>
            <person name="Henrissat B."/>
            <person name="Grigoriev I.V."/>
            <person name="Hibbett D.S."/>
            <person name="Martin F."/>
            <person name="Nordberg H.P."/>
            <person name="Cantor M.N."/>
            <person name="Hua S.X."/>
        </authorList>
    </citation>
    <scope>NUCLEOTIDE SEQUENCE [LARGE SCALE GENOMIC DNA]</scope>
    <source>
        <strain evidence="2 3">Foug A</strain>
    </source>
</reference>
<dbReference type="Proteomes" id="UP000053989">
    <property type="component" value="Unassembled WGS sequence"/>
</dbReference>
<reference evidence="3" key="2">
    <citation type="submission" date="2015-01" db="EMBL/GenBank/DDBJ databases">
        <title>Evolutionary Origins and Diversification of the Mycorrhizal Mutualists.</title>
        <authorList>
            <consortium name="DOE Joint Genome Institute"/>
            <consortium name="Mycorrhizal Genomics Consortium"/>
            <person name="Kohler A."/>
            <person name="Kuo A."/>
            <person name="Nagy L.G."/>
            <person name="Floudas D."/>
            <person name="Copeland A."/>
            <person name="Barry K.W."/>
            <person name="Cichocki N."/>
            <person name="Veneault-Fourrey C."/>
            <person name="LaButti K."/>
            <person name="Lindquist E.A."/>
            <person name="Lipzen A."/>
            <person name="Lundell T."/>
            <person name="Morin E."/>
            <person name="Murat C."/>
            <person name="Riley R."/>
            <person name="Ohm R."/>
            <person name="Sun H."/>
            <person name="Tunlid A."/>
            <person name="Henrissat B."/>
            <person name="Grigoriev I.V."/>
            <person name="Hibbett D.S."/>
            <person name="Martin F."/>
        </authorList>
    </citation>
    <scope>NUCLEOTIDE SEQUENCE [LARGE SCALE GENOMIC DNA]</scope>
    <source>
        <strain evidence="3">Foug A</strain>
    </source>
</reference>
<dbReference type="HOGENOM" id="CLU_2543911_0_0_1"/>
<dbReference type="InParanoid" id="A0A0C3D6Z8"/>
<feature type="chain" id="PRO_5002163056" description="Secreted protein" evidence="1">
    <location>
        <begin position="19"/>
        <end position="83"/>
    </location>
</feature>
<keyword evidence="1" id="KW-0732">Signal</keyword>
<evidence type="ECO:0000313" key="2">
    <source>
        <dbReference type="EMBL" id="KIM56550.1"/>
    </source>
</evidence>
<organism evidence="2 3">
    <name type="scientific">Scleroderma citrinum Foug A</name>
    <dbReference type="NCBI Taxonomy" id="1036808"/>
    <lineage>
        <taxon>Eukaryota</taxon>
        <taxon>Fungi</taxon>
        <taxon>Dikarya</taxon>
        <taxon>Basidiomycota</taxon>
        <taxon>Agaricomycotina</taxon>
        <taxon>Agaricomycetes</taxon>
        <taxon>Agaricomycetidae</taxon>
        <taxon>Boletales</taxon>
        <taxon>Sclerodermatineae</taxon>
        <taxon>Sclerodermataceae</taxon>
        <taxon>Scleroderma</taxon>
    </lineage>
</organism>
<evidence type="ECO:0000313" key="3">
    <source>
        <dbReference type="Proteomes" id="UP000053989"/>
    </source>
</evidence>
<gene>
    <name evidence="2" type="ORF">SCLCIDRAFT_1220227</name>
</gene>
<sequence length="83" mass="9114">MSLVVIIVGMTTLGHVTSDGMKRCKLPVTKFCALQDGMLRKFTRQNGSDSRLLYLKISLTNESKMAMTLSHVVIIISSTVVVV</sequence>
<accession>A0A0C3D6Z8</accession>
<evidence type="ECO:0000256" key="1">
    <source>
        <dbReference type="SAM" id="SignalP"/>
    </source>
</evidence>
<dbReference type="AlphaFoldDB" id="A0A0C3D6Z8"/>
<name>A0A0C3D6Z8_9AGAM</name>
<proteinExistence type="predicted"/>
<feature type="signal peptide" evidence="1">
    <location>
        <begin position="1"/>
        <end position="18"/>
    </location>
</feature>
<evidence type="ECO:0008006" key="4">
    <source>
        <dbReference type="Google" id="ProtNLM"/>
    </source>
</evidence>
<keyword evidence="3" id="KW-1185">Reference proteome</keyword>
<dbReference type="EMBL" id="KN822114">
    <property type="protein sequence ID" value="KIM56550.1"/>
    <property type="molecule type" value="Genomic_DNA"/>
</dbReference>